<dbReference type="InterPro" id="IPR004358">
    <property type="entry name" value="Sig_transdc_His_kin-like_C"/>
</dbReference>
<dbReference type="Gene3D" id="3.30.565.10">
    <property type="entry name" value="Histidine kinase-like ATPase, C-terminal domain"/>
    <property type="match status" value="1"/>
</dbReference>
<gene>
    <name evidence="9" type="ORF">A3G33_05875</name>
</gene>
<evidence type="ECO:0000259" key="8">
    <source>
        <dbReference type="PROSITE" id="PS50109"/>
    </source>
</evidence>
<accession>A0A1G1L2G8</accession>
<dbReference type="InterPro" id="IPR036097">
    <property type="entry name" value="HisK_dim/P_sf"/>
</dbReference>
<dbReference type="PRINTS" id="PR00344">
    <property type="entry name" value="BCTRLSENSOR"/>
</dbReference>
<evidence type="ECO:0000313" key="10">
    <source>
        <dbReference type="Proteomes" id="UP000178187"/>
    </source>
</evidence>
<feature type="transmembrane region" description="Helical" evidence="7">
    <location>
        <begin position="53"/>
        <end position="74"/>
    </location>
</feature>
<dbReference type="EC" id="2.7.13.3" evidence="2"/>
<organism evidence="9 10">
    <name type="scientific">Candidatus Danuiimicrobium aquiferis</name>
    <dbReference type="NCBI Taxonomy" id="1801832"/>
    <lineage>
        <taxon>Bacteria</taxon>
        <taxon>Pseudomonadati</taxon>
        <taxon>Candidatus Omnitrophota</taxon>
        <taxon>Candidatus Danuiimicrobium</taxon>
    </lineage>
</organism>
<dbReference type="InterPro" id="IPR036890">
    <property type="entry name" value="HATPase_C_sf"/>
</dbReference>
<keyword evidence="5" id="KW-0418">Kinase</keyword>
<evidence type="ECO:0000256" key="2">
    <source>
        <dbReference type="ARBA" id="ARBA00012438"/>
    </source>
</evidence>
<evidence type="ECO:0000256" key="6">
    <source>
        <dbReference type="ARBA" id="ARBA00023012"/>
    </source>
</evidence>
<dbReference type="SMART" id="SM00387">
    <property type="entry name" value="HATPase_c"/>
    <property type="match status" value="1"/>
</dbReference>
<evidence type="ECO:0000256" key="4">
    <source>
        <dbReference type="ARBA" id="ARBA00022679"/>
    </source>
</evidence>
<feature type="transmembrane region" description="Helical" evidence="7">
    <location>
        <begin position="135"/>
        <end position="156"/>
    </location>
</feature>
<keyword evidence="7" id="KW-0812">Transmembrane</keyword>
<proteinExistence type="predicted"/>
<dbReference type="AlphaFoldDB" id="A0A1G1L2G8"/>
<comment type="caution">
    <text evidence="9">The sequence shown here is derived from an EMBL/GenBank/DDBJ whole genome shotgun (WGS) entry which is preliminary data.</text>
</comment>
<dbReference type="Gene3D" id="1.10.287.130">
    <property type="match status" value="1"/>
</dbReference>
<keyword evidence="7" id="KW-0472">Membrane</keyword>
<sequence length="445" mass="50958">MRDAHTNIIPAEERLIDRVYWLINLRWIAIAGVVSTVYIASEILHIPLEVFPLYGVVFFLIVNAVLLRWVIVYFQDRKFFKKMKTLMSFQLFLDLFYLAALIHFSGGIENPFYFYFIFHIIIAGILLSRRATYLIATYASAIFLIVVFCEQCGFLTHHCLKGVFSAPLSGNFLYLMGASFVFMSTLYITAYLTTSISIQLTEREQSLKVANKLLKEKDRVKSEYVLRVTHDIKEDLAAIHSCIEPVQKGITGALNERQTDLLRRARVRSKQLVVFVDALLEITRLKLTEKIEMKYFSVNELVQEIQEMFAVSAQEKQISFEVCADPDIPSMKGVRVYVHEAILNLLNNSLKYTPEKGKIVWEIRNHQNVLFVKISDTGIGIPREDLPRIFEEFYRAGNAKEREKKGTGLGLSITKAIAEMHHGKVWVESELGKGTSVYLEFPSGA</sequence>
<dbReference type="FunFam" id="3.30.565.10:FF:000006">
    <property type="entry name" value="Sensor histidine kinase WalK"/>
    <property type="match status" value="1"/>
</dbReference>
<dbReference type="Proteomes" id="UP000178187">
    <property type="component" value="Unassembled WGS sequence"/>
</dbReference>
<dbReference type="EMBL" id="MHFR01000009">
    <property type="protein sequence ID" value="OGW99318.1"/>
    <property type="molecule type" value="Genomic_DNA"/>
</dbReference>
<evidence type="ECO:0000256" key="1">
    <source>
        <dbReference type="ARBA" id="ARBA00000085"/>
    </source>
</evidence>
<feature type="transmembrane region" description="Helical" evidence="7">
    <location>
        <begin position="112"/>
        <end position="128"/>
    </location>
</feature>
<name>A0A1G1L2G8_9BACT</name>
<keyword evidence="7" id="KW-1133">Transmembrane helix</keyword>
<dbReference type="CDD" id="cd00075">
    <property type="entry name" value="HATPase"/>
    <property type="match status" value="1"/>
</dbReference>
<dbReference type="InterPro" id="IPR050736">
    <property type="entry name" value="Sensor_HK_Regulatory"/>
</dbReference>
<keyword evidence="3" id="KW-0597">Phosphoprotein</keyword>
<dbReference type="PROSITE" id="PS50109">
    <property type="entry name" value="HIS_KIN"/>
    <property type="match status" value="1"/>
</dbReference>
<dbReference type="PANTHER" id="PTHR43711">
    <property type="entry name" value="TWO-COMPONENT HISTIDINE KINASE"/>
    <property type="match status" value="1"/>
</dbReference>
<reference evidence="9 10" key="1">
    <citation type="journal article" date="2016" name="Nat. Commun.">
        <title>Thousands of microbial genomes shed light on interconnected biogeochemical processes in an aquifer system.</title>
        <authorList>
            <person name="Anantharaman K."/>
            <person name="Brown C.T."/>
            <person name="Hug L.A."/>
            <person name="Sharon I."/>
            <person name="Castelle C.J."/>
            <person name="Probst A.J."/>
            <person name="Thomas B.C."/>
            <person name="Singh A."/>
            <person name="Wilkins M.J."/>
            <person name="Karaoz U."/>
            <person name="Brodie E.L."/>
            <person name="Williams K.H."/>
            <person name="Hubbard S.S."/>
            <person name="Banfield J.F."/>
        </authorList>
    </citation>
    <scope>NUCLEOTIDE SEQUENCE [LARGE SCALE GENOMIC DNA]</scope>
</reference>
<feature type="domain" description="Histidine kinase" evidence="8">
    <location>
        <begin position="227"/>
        <end position="445"/>
    </location>
</feature>
<protein>
    <recommendedName>
        <fullName evidence="2">histidine kinase</fullName>
        <ecNumber evidence="2">2.7.13.3</ecNumber>
    </recommendedName>
</protein>
<dbReference type="Pfam" id="PF02518">
    <property type="entry name" value="HATPase_c"/>
    <property type="match status" value="1"/>
</dbReference>
<comment type="catalytic activity">
    <reaction evidence="1">
        <text>ATP + protein L-histidine = ADP + protein N-phospho-L-histidine.</text>
        <dbReference type="EC" id="2.7.13.3"/>
    </reaction>
</comment>
<feature type="transmembrane region" description="Helical" evidence="7">
    <location>
        <begin position="86"/>
        <end position="106"/>
    </location>
</feature>
<dbReference type="InterPro" id="IPR003594">
    <property type="entry name" value="HATPase_dom"/>
</dbReference>
<evidence type="ECO:0000256" key="3">
    <source>
        <dbReference type="ARBA" id="ARBA00022553"/>
    </source>
</evidence>
<keyword evidence="6" id="KW-0902">Two-component regulatory system</keyword>
<dbReference type="InterPro" id="IPR005467">
    <property type="entry name" value="His_kinase_dom"/>
</dbReference>
<dbReference type="Pfam" id="PF25323">
    <property type="entry name" value="6TM_PilS"/>
    <property type="match status" value="1"/>
</dbReference>
<keyword evidence="4" id="KW-0808">Transferase</keyword>
<dbReference type="SUPFAM" id="SSF47384">
    <property type="entry name" value="Homodimeric domain of signal transducing histidine kinase"/>
    <property type="match status" value="1"/>
</dbReference>
<dbReference type="GO" id="GO:0000155">
    <property type="term" value="F:phosphorelay sensor kinase activity"/>
    <property type="evidence" value="ECO:0007669"/>
    <property type="project" value="InterPro"/>
</dbReference>
<feature type="transmembrane region" description="Helical" evidence="7">
    <location>
        <begin position="21"/>
        <end position="41"/>
    </location>
</feature>
<evidence type="ECO:0000256" key="7">
    <source>
        <dbReference type="SAM" id="Phobius"/>
    </source>
</evidence>
<dbReference type="SUPFAM" id="SSF55874">
    <property type="entry name" value="ATPase domain of HSP90 chaperone/DNA topoisomerase II/histidine kinase"/>
    <property type="match status" value="1"/>
</dbReference>
<evidence type="ECO:0000313" key="9">
    <source>
        <dbReference type="EMBL" id="OGW99318.1"/>
    </source>
</evidence>
<dbReference type="PANTHER" id="PTHR43711:SF31">
    <property type="entry name" value="HISTIDINE KINASE"/>
    <property type="match status" value="1"/>
</dbReference>
<evidence type="ECO:0000256" key="5">
    <source>
        <dbReference type="ARBA" id="ARBA00022777"/>
    </source>
</evidence>
<feature type="transmembrane region" description="Helical" evidence="7">
    <location>
        <begin position="172"/>
        <end position="193"/>
    </location>
</feature>